<protein>
    <recommendedName>
        <fullName evidence="1">Integrase catalytic domain-containing protein</fullName>
    </recommendedName>
</protein>
<dbReference type="Pfam" id="PF17921">
    <property type="entry name" value="Integrase_H2C2"/>
    <property type="match status" value="1"/>
</dbReference>
<dbReference type="Proteomes" id="UP000887568">
    <property type="component" value="Unplaced"/>
</dbReference>
<dbReference type="PANTHER" id="PTHR47331:SF1">
    <property type="entry name" value="GAG-LIKE PROTEIN"/>
    <property type="match status" value="1"/>
</dbReference>
<dbReference type="RefSeq" id="XP_038059675.1">
    <property type="nucleotide sequence ID" value="XM_038203747.1"/>
</dbReference>
<name>A0A914A7B6_PATMI</name>
<evidence type="ECO:0000313" key="2">
    <source>
        <dbReference type="EnsemblMetazoa" id="XP_038059675.1"/>
    </source>
</evidence>
<dbReference type="GeneID" id="119730725"/>
<dbReference type="InterPro" id="IPR012337">
    <property type="entry name" value="RNaseH-like_sf"/>
</dbReference>
<feature type="domain" description="Integrase catalytic" evidence="1">
    <location>
        <begin position="70"/>
        <end position="200"/>
    </location>
</feature>
<dbReference type="AlphaFoldDB" id="A0A914A7B6"/>
<dbReference type="Pfam" id="PF18701">
    <property type="entry name" value="DUF5641"/>
    <property type="match status" value="1"/>
</dbReference>
<dbReference type="OMA" id="ISIRERW"/>
<dbReference type="EnsemblMetazoa" id="XM_038203747.1">
    <property type="protein sequence ID" value="XP_038059675.1"/>
    <property type="gene ID" value="LOC119730725"/>
</dbReference>
<evidence type="ECO:0000313" key="3">
    <source>
        <dbReference type="Proteomes" id="UP000887568"/>
    </source>
</evidence>
<dbReference type="GO" id="GO:0003676">
    <property type="term" value="F:nucleic acid binding"/>
    <property type="evidence" value="ECO:0007669"/>
    <property type="project" value="InterPro"/>
</dbReference>
<dbReference type="PANTHER" id="PTHR47331">
    <property type="entry name" value="PHD-TYPE DOMAIN-CONTAINING PROTEIN"/>
    <property type="match status" value="1"/>
</dbReference>
<dbReference type="InterPro" id="IPR001584">
    <property type="entry name" value="Integrase_cat-core"/>
</dbReference>
<dbReference type="InterPro" id="IPR036397">
    <property type="entry name" value="RNaseH_sf"/>
</dbReference>
<dbReference type="SUPFAM" id="SSF53098">
    <property type="entry name" value="Ribonuclease H-like"/>
    <property type="match status" value="1"/>
</dbReference>
<dbReference type="GO" id="GO:0015074">
    <property type="term" value="P:DNA integration"/>
    <property type="evidence" value="ECO:0007669"/>
    <property type="project" value="InterPro"/>
</dbReference>
<reference evidence="2" key="1">
    <citation type="submission" date="2022-11" db="UniProtKB">
        <authorList>
            <consortium name="EnsemblMetazoa"/>
        </authorList>
    </citation>
    <scope>IDENTIFICATION</scope>
</reference>
<sequence length="359" mass="41636">MPNKHRVTELIIQQYHHQYGHSGGERNLAELRQKYVKGRIAVKRVLLRCLECKKRKATPETQVMADLPKDRAAPFSTIGVDYFGPFMVKKRVRSELKRYGCLFTCLTTRAIHIEVCQSLETDSFINALQRCINRRGQPAQIRSDNGTNFVGAQRELRRALQDWNQHQIGSYLHQREVQWNFNPPAASHMGGVWERQTRTICSILGSLLHQKLTDDEGLNTLMCIVEGITLPPKHFDTKDLYKRRWRQVQYLADVFWIRWFKEYLPSLQQRQKWLHPQRNLQVGDLVLIRHESIPRSKWPLGLMVATHPGKDGYVRSVRVKTQAGVYVRPTDKICLLEAELTPLAAATDTSQDEDDNDNT</sequence>
<dbReference type="Gene3D" id="3.30.420.10">
    <property type="entry name" value="Ribonuclease H-like superfamily/Ribonuclease H"/>
    <property type="match status" value="1"/>
</dbReference>
<keyword evidence="3" id="KW-1185">Reference proteome</keyword>
<dbReference type="OrthoDB" id="8046937at2759"/>
<proteinExistence type="predicted"/>
<dbReference type="InterPro" id="IPR040676">
    <property type="entry name" value="DUF5641"/>
</dbReference>
<accession>A0A914A7B6</accession>
<dbReference type="InterPro" id="IPR041588">
    <property type="entry name" value="Integrase_H2C2"/>
</dbReference>
<organism evidence="2 3">
    <name type="scientific">Patiria miniata</name>
    <name type="common">Bat star</name>
    <name type="synonym">Asterina miniata</name>
    <dbReference type="NCBI Taxonomy" id="46514"/>
    <lineage>
        <taxon>Eukaryota</taxon>
        <taxon>Metazoa</taxon>
        <taxon>Echinodermata</taxon>
        <taxon>Eleutherozoa</taxon>
        <taxon>Asterozoa</taxon>
        <taxon>Asteroidea</taxon>
        <taxon>Valvatacea</taxon>
        <taxon>Valvatida</taxon>
        <taxon>Asterinidae</taxon>
        <taxon>Patiria</taxon>
    </lineage>
</organism>
<evidence type="ECO:0000259" key="1">
    <source>
        <dbReference type="PROSITE" id="PS50994"/>
    </source>
</evidence>
<dbReference type="PROSITE" id="PS50994">
    <property type="entry name" value="INTEGRASE"/>
    <property type="match status" value="1"/>
</dbReference>